<feature type="transmembrane region" description="Helical" evidence="6">
    <location>
        <begin position="367"/>
        <end position="392"/>
    </location>
</feature>
<name>A0A366KB61_9BIFI</name>
<evidence type="ECO:0000256" key="5">
    <source>
        <dbReference type="ARBA" id="ARBA00023136"/>
    </source>
</evidence>
<feature type="transmembrane region" description="Helical" evidence="6">
    <location>
        <begin position="327"/>
        <end position="346"/>
    </location>
</feature>
<keyword evidence="4 6" id="KW-1133">Transmembrane helix</keyword>
<dbReference type="GO" id="GO:0022857">
    <property type="term" value="F:transmembrane transporter activity"/>
    <property type="evidence" value="ECO:0007669"/>
    <property type="project" value="TreeGrafter"/>
</dbReference>
<keyword evidence="9" id="KW-1185">Reference proteome</keyword>
<evidence type="ECO:0000313" key="8">
    <source>
        <dbReference type="EMBL" id="RBP97901.1"/>
    </source>
</evidence>
<evidence type="ECO:0000259" key="7">
    <source>
        <dbReference type="Pfam" id="PF02687"/>
    </source>
</evidence>
<keyword evidence="3 6" id="KW-0812">Transmembrane</keyword>
<dbReference type="Pfam" id="PF02687">
    <property type="entry name" value="FtsX"/>
    <property type="match status" value="1"/>
</dbReference>
<dbReference type="PANTHER" id="PTHR30572:SF9">
    <property type="entry name" value="ABC TRANSPORTER PERMEASE PROTEIN"/>
    <property type="match status" value="1"/>
</dbReference>
<comment type="caution">
    <text evidence="8">The sequence shown here is derived from an EMBL/GenBank/DDBJ whole genome shotgun (WGS) entry which is preliminary data.</text>
</comment>
<reference evidence="8 9" key="1">
    <citation type="submission" date="2017-10" db="EMBL/GenBank/DDBJ databases">
        <title>Bifidobacterium xylocopum sp. nov. and Bifidobacterium aemilianum sp. nov., from the carpenter bee (Xylocopa violacea) digestive tract.</title>
        <authorList>
            <person name="Alberoni D."/>
            <person name="Baffoni L."/>
            <person name="Di Gioia D."/>
            <person name="Gaggia F."/>
            <person name="Biavati B."/>
        </authorList>
    </citation>
    <scope>NUCLEOTIDE SEQUENCE [LARGE SCALE GENOMIC DNA]</scope>
    <source>
        <strain evidence="8 9">XV10</strain>
    </source>
</reference>
<accession>A0A366KB61</accession>
<dbReference type="RefSeq" id="WP_113860150.1">
    <property type="nucleotide sequence ID" value="NZ_PDCG01000003.1"/>
</dbReference>
<evidence type="ECO:0000256" key="2">
    <source>
        <dbReference type="ARBA" id="ARBA00022475"/>
    </source>
</evidence>
<dbReference type="AlphaFoldDB" id="A0A366KB61"/>
<dbReference type="Proteomes" id="UP000252530">
    <property type="component" value="Unassembled WGS sequence"/>
</dbReference>
<dbReference type="OrthoDB" id="3227934at2"/>
<gene>
    <name evidence="8" type="ORF">CRD60_04790</name>
</gene>
<evidence type="ECO:0000256" key="4">
    <source>
        <dbReference type="ARBA" id="ARBA00022989"/>
    </source>
</evidence>
<evidence type="ECO:0000256" key="3">
    <source>
        <dbReference type="ARBA" id="ARBA00022692"/>
    </source>
</evidence>
<dbReference type="PANTHER" id="PTHR30572">
    <property type="entry name" value="MEMBRANE COMPONENT OF TRANSPORTER-RELATED"/>
    <property type="match status" value="1"/>
</dbReference>
<organism evidence="8 9">
    <name type="scientific">Bifidobacterium aemilianum</name>
    <dbReference type="NCBI Taxonomy" id="2493120"/>
    <lineage>
        <taxon>Bacteria</taxon>
        <taxon>Bacillati</taxon>
        <taxon>Actinomycetota</taxon>
        <taxon>Actinomycetes</taxon>
        <taxon>Bifidobacteriales</taxon>
        <taxon>Bifidobacteriaceae</taxon>
        <taxon>Bifidobacterium</taxon>
    </lineage>
</organism>
<comment type="subcellular location">
    <subcellularLocation>
        <location evidence="1">Cell membrane</location>
        <topology evidence="1">Multi-pass membrane protein</topology>
    </subcellularLocation>
</comment>
<dbReference type="InterPro" id="IPR003838">
    <property type="entry name" value="ABC3_permease_C"/>
</dbReference>
<keyword evidence="2" id="KW-1003">Cell membrane</keyword>
<protein>
    <submittedName>
        <fullName evidence="8">Multidrug ABC transporter substrate-binding protein</fullName>
    </submittedName>
</protein>
<proteinExistence type="predicted"/>
<dbReference type="InterPro" id="IPR050250">
    <property type="entry name" value="Macrolide_Exporter_MacB"/>
</dbReference>
<sequence>MFVLKNAWAALMRHKWRTVLTVIVALAVSFGSILALCIEQAYNKATVSDYQAQTPTVAFRLTDQALAKRNGADSSWTDNYLTTDQYSTYLSFLNQQDPNQSAASSLPQVTASTLGISMPTRQSDSIKAIAGKADQPADKTGGELTLQGFYTADAAAANEAGKFTLISGKDLDYQGSDTKGALVSQELADKNKLKLGSSFKLGDPEDSSKTYDFTVKGIYRYKDPAGKGLGADAALAKDNRQNAIYVTWPAFTSNINPERTDAKGWSKPKIDFLFTLASPGDFDKFVKGVKQEKLPAKYHVVSPSLEAYEASISPIKSLFAKSKPAALAMWALGGALLLALVAAGVLNRREEIGNALVIGVSKGRLGWQFILETLLPTLLGLALGTLAGSFGAKPLGTALASGYATAMTGGTIWKVLLWGLAASLVLALIAMLPVAFTPTGSIFANREIQEDAR</sequence>
<evidence type="ECO:0000256" key="6">
    <source>
        <dbReference type="SAM" id="Phobius"/>
    </source>
</evidence>
<evidence type="ECO:0000256" key="1">
    <source>
        <dbReference type="ARBA" id="ARBA00004651"/>
    </source>
</evidence>
<dbReference type="GO" id="GO:0005886">
    <property type="term" value="C:plasma membrane"/>
    <property type="evidence" value="ECO:0007669"/>
    <property type="project" value="UniProtKB-SubCell"/>
</dbReference>
<dbReference type="EMBL" id="PDCG01000003">
    <property type="protein sequence ID" value="RBP97901.1"/>
    <property type="molecule type" value="Genomic_DNA"/>
</dbReference>
<feature type="transmembrane region" description="Helical" evidence="6">
    <location>
        <begin position="412"/>
        <end position="436"/>
    </location>
</feature>
<keyword evidence="5 6" id="KW-0472">Membrane</keyword>
<evidence type="ECO:0000313" key="9">
    <source>
        <dbReference type="Proteomes" id="UP000252530"/>
    </source>
</evidence>
<feature type="domain" description="ABC3 transporter permease C-terminal" evidence="7">
    <location>
        <begin position="326"/>
        <end position="433"/>
    </location>
</feature>